<proteinExistence type="predicted"/>
<organism evidence="1 2">
    <name type="scientific">Avena sativa</name>
    <name type="common">Oat</name>
    <dbReference type="NCBI Taxonomy" id="4498"/>
    <lineage>
        <taxon>Eukaryota</taxon>
        <taxon>Viridiplantae</taxon>
        <taxon>Streptophyta</taxon>
        <taxon>Embryophyta</taxon>
        <taxon>Tracheophyta</taxon>
        <taxon>Spermatophyta</taxon>
        <taxon>Magnoliopsida</taxon>
        <taxon>Liliopsida</taxon>
        <taxon>Poales</taxon>
        <taxon>Poaceae</taxon>
        <taxon>BOP clade</taxon>
        <taxon>Pooideae</taxon>
        <taxon>Poodae</taxon>
        <taxon>Poeae</taxon>
        <taxon>Poeae Chloroplast Group 1 (Aveneae type)</taxon>
        <taxon>Aveninae</taxon>
        <taxon>Avena</taxon>
    </lineage>
</organism>
<dbReference type="Proteomes" id="UP001732700">
    <property type="component" value="Chromosome 2D"/>
</dbReference>
<evidence type="ECO:0000313" key="1">
    <source>
        <dbReference type="EnsemblPlants" id="AVESA.00010b.r2.2DG0344080.1.CDS"/>
    </source>
</evidence>
<name>A0ACD5V0A4_AVESA</name>
<protein>
    <submittedName>
        <fullName evidence="1">Uncharacterized protein</fullName>
    </submittedName>
</protein>
<evidence type="ECO:0000313" key="2">
    <source>
        <dbReference type="Proteomes" id="UP001732700"/>
    </source>
</evidence>
<accession>A0ACD5V0A4</accession>
<reference evidence="1" key="2">
    <citation type="submission" date="2025-09" db="UniProtKB">
        <authorList>
            <consortium name="EnsemblPlants"/>
        </authorList>
    </citation>
    <scope>IDENTIFICATION</scope>
</reference>
<dbReference type="EnsemblPlants" id="AVESA.00010b.r2.2DG0344080.1">
    <property type="protein sequence ID" value="AVESA.00010b.r2.2DG0344080.1.CDS"/>
    <property type="gene ID" value="AVESA.00010b.r2.2DG0344080"/>
</dbReference>
<sequence length="364" mass="41333">MSEIERDKLSLQEVIGHLKDHMQFKESMKIYFHVPGEELADGLLFLSNDYSCVKMSDYVCIGGVADLYVEYHGEQESDHSSSGSDFEDELLQMNDGDEPDMVITAEKIAESSEEDSKILDNIMVPDDTGVITQVIASPLKKHGIRRGTVERDEGLASQVDNPTQVQAEEVRADDVQAEHVQAEDIDSDDSVSGSDGDPEYMPHSEDSGENSEVVELRRHAIKFKKRMKDTKSWISRDSASAVPIELIANMEEQIGEEEWGYDSSDEDYSYDEDSDKETVKRKTKYPRYNPNTEIPHFELTMVFRSKNQLVKALKRYGIVSKKSIEFVKSESTRVRAKCGFVGFKNKGKKERNFMVKYAQAYLKS</sequence>
<reference evidence="1" key="1">
    <citation type="submission" date="2021-05" db="EMBL/GenBank/DDBJ databases">
        <authorList>
            <person name="Scholz U."/>
            <person name="Mascher M."/>
            <person name="Fiebig A."/>
        </authorList>
    </citation>
    <scope>NUCLEOTIDE SEQUENCE [LARGE SCALE GENOMIC DNA]</scope>
</reference>
<keyword evidence="2" id="KW-1185">Reference proteome</keyword>